<accession>A0A0N4TVQ6</accession>
<dbReference type="SUPFAM" id="SSF56019">
    <property type="entry name" value="The spindle assembly checkpoint protein mad2"/>
    <property type="match status" value="1"/>
</dbReference>
<evidence type="ECO:0000313" key="9">
    <source>
        <dbReference type="Proteomes" id="UP000278627"/>
    </source>
</evidence>
<dbReference type="InterPro" id="IPR003511">
    <property type="entry name" value="HORMA_dom"/>
</dbReference>
<keyword evidence="4" id="KW-0539">Nucleus</keyword>
<protein>
    <submittedName>
        <fullName evidence="10">HORMA domain-containing protein</fullName>
    </submittedName>
</protein>
<keyword evidence="3" id="KW-0158">Chromosome</keyword>
<dbReference type="PROSITE" id="PS50815">
    <property type="entry name" value="HORMA"/>
    <property type="match status" value="1"/>
</dbReference>
<evidence type="ECO:0000256" key="2">
    <source>
        <dbReference type="ARBA" id="ARBA00004286"/>
    </source>
</evidence>
<dbReference type="PANTHER" id="PTHR48225:SF7">
    <property type="entry name" value="MEIOSIS-SPECIFIC PROTEIN HOP1"/>
    <property type="match status" value="1"/>
</dbReference>
<organism evidence="10">
    <name type="scientific">Brugia pahangi</name>
    <name type="common">Filarial nematode worm</name>
    <dbReference type="NCBI Taxonomy" id="6280"/>
    <lineage>
        <taxon>Eukaryota</taxon>
        <taxon>Metazoa</taxon>
        <taxon>Ecdysozoa</taxon>
        <taxon>Nematoda</taxon>
        <taxon>Chromadorea</taxon>
        <taxon>Rhabditida</taxon>
        <taxon>Spirurina</taxon>
        <taxon>Spiruromorpha</taxon>
        <taxon>Filarioidea</taxon>
        <taxon>Onchocercidae</taxon>
        <taxon>Brugia</taxon>
    </lineage>
</organism>
<evidence type="ECO:0000259" key="7">
    <source>
        <dbReference type="PROSITE" id="PS50815"/>
    </source>
</evidence>
<dbReference type="EMBL" id="UZAD01013332">
    <property type="protein sequence ID" value="VDN94088.1"/>
    <property type="molecule type" value="Genomic_DNA"/>
</dbReference>
<evidence type="ECO:0000256" key="5">
    <source>
        <dbReference type="ARBA" id="ARBA00023254"/>
    </source>
</evidence>
<dbReference type="GO" id="GO:0051321">
    <property type="term" value="P:meiotic cell cycle"/>
    <property type="evidence" value="ECO:0007669"/>
    <property type="project" value="UniProtKB-KW"/>
</dbReference>
<dbReference type="InterPro" id="IPR036570">
    <property type="entry name" value="HORMA_dom_sf"/>
</dbReference>
<gene>
    <name evidence="8" type="ORF">BPAG_LOCUS12902</name>
</gene>
<dbReference type="Proteomes" id="UP000278627">
    <property type="component" value="Unassembled WGS sequence"/>
</dbReference>
<evidence type="ECO:0000256" key="6">
    <source>
        <dbReference type="SAM" id="MobiDB-lite"/>
    </source>
</evidence>
<dbReference type="Pfam" id="PF02301">
    <property type="entry name" value="HORMA"/>
    <property type="match status" value="1"/>
</dbReference>
<keyword evidence="5" id="KW-0469">Meiosis</keyword>
<evidence type="ECO:0000256" key="4">
    <source>
        <dbReference type="ARBA" id="ARBA00023242"/>
    </source>
</evidence>
<feature type="region of interest" description="Disordered" evidence="6">
    <location>
        <begin position="307"/>
        <end position="328"/>
    </location>
</feature>
<keyword evidence="9" id="KW-1185">Reference proteome</keyword>
<feature type="compositionally biased region" description="Polar residues" evidence="6">
    <location>
        <begin position="315"/>
        <end position="328"/>
    </location>
</feature>
<dbReference type="PANTHER" id="PTHR48225">
    <property type="entry name" value="HORMA DOMAIN-CONTAINING PROTEIN 1"/>
    <property type="match status" value="1"/>
</dbReference>
<comment type="subcellular location">
    <subcellularLocation>
        <location evidence="2">Chromosome</location>
    </subcellularLocation>
    <subcellularLocation>
        <location evidence="1">Nucleus</location>
    </subcellularLocation>
</comment>
<reference evidence="10" key="1">
    <citation type="submission" date="2017-02" db="UniProtKB">
        <authorList>
            <consortium name="WormBaseParasite"/>
        </authorList>
    </citation>
    <scope>IDENTIFICATION</scope>
</reference>
<sequence>MEIIQKKRSRKGLNWEATFPDEPVGEKSRSFLQRVVFITASHILYTRGLLPVKCFKKRQIEKWKFYVVRAEAEGKDIVHGLKGVMEAIEFAYLRDFIIMVADRDREDEYEALEIHRITKGEKVAAIKYTGITQARKQFFHLIRRVTAYENMMDPLPQNICTIFKLTYYDERTPSNYEPQGFIADEGLFHFPKEVEPLLTGRFDCEKHMITTSVHSIFMKSVTEMKSLMQADTNQFSNPVSRDTTICSSPTKTLRSFSVCSDEFSQVQTVDNEQQNDSIQSIELMTSSSFIDISGTLEITKICHTPSNTCDKDNSNDTTESSISEDSKLSAGTNFYQSKTVPAGRTKFDGRKMDGDRFK</sequence>
<reference evidence="8 9" key="2">
    <citation type="submission" date="2018-11" db="EMBL/GenBank/DDBJ databases">
        <authorList>
            <consortium name="Pathogen Informatics"/>
        </authorList>
    </citation>
    <scope>NUCLEOTIDE SEQUENCE [LARGE SCALE GENOMIC DNA]</scope>
</reference>
<evidence type="ECO:0000313" key="8">
    <source>
        <dbReference type="EMBL" id="VDN94088.1"/>
    </source>
</evidence>
<dbReference type="GO" id="GO:0005694">
    <property type="term" value="C:chromosome"/>
    <property type="evidence" value="ECO:0007669"/>
    <property type="project" value="UniProtKB-SubCell"/>
</dbReference>
<dbReference type="STRING" id="6280.A0A0N4TVQ6"/>
<name>A0A0N4TVQ6_BRUPA</name>
<dbReference type="WBParaSite" id="BPAG_0001297401-mRNA-1">
    <property type="protein sequence ID" value="BPAG_0001297401-mRNA-1"/>
    <property type="gene ID" value="BPAG_0001297401"/>
</dbReference>
<evidence type="ECO:0000256" key="3">
    <source>
        <dbReference type="ARBA" id="ARBA00022454"/>
    </source>
</evidence>
<dbReference type="AlphaFoldDB" id="A0A0N4TVQ6"/>
<dbReference type="InterPro" id="IPR051294">
    <property type="entry name" value="HORMA_MeioticProgression"/>
</dbReference>
<proteinExistence type="predicted"/>
<evidence type="ECO:0000313" key="10">
    <source>
        <dbReference type="WBParaSite" id="BPAG_0001297401-mRNA-1"/>
    </source>
</evidence>
<evidence type="ECO:0000256" key="1">
    <source>
        <dbReference type="ARBA" id="ARBA00004123"/>
    </source>
</evidence>
<dbReference type="Gene3D" id="3.30.900.10">
    <property type="entry name" value="HORMA domain"/>
    <property type="match status" value="1"/>
</dbReference>
<feature type="domain" description="HORMA" evidence="7">
    <location>
        <begin position="26"/>
        <end position="213"/>
    </location>
</feature>
<dbReference type="GO" id="GO:0005634">
    <property type="term" value="C:nucleus"/>
    <property type="evidence" value="ECO:0007669"/>
    <property type="project" value="UniProtKB-SubCell"/>
</dbReference>